<evidence type="ECO:0000256" key="5">
    <source>
        <dbReference type="ARBA" id="ARBA00022692"/>
    </source>
</evidence>
<keyword evidence="7 8" id="KW-0472">Membrane</keyword>
<evidence type="ECO:0000256" key="1">
    <source>
        <dbReference type="ARBA" id="ARBA00004377"/>
    </source>
</evidence>
<dbReference type="NCBIfam" id="TIGR02532">
    <property type="entry name" value="IV_pilin_GFxxxE"/>
    <property type="match status" value="1"/>
</dbReference>
<dbReference type="RefSeq" id="WP_226954798.1">
    <property type="nucleotide sequence ID" value="NZ_JACDXW010000005.1"/>
</dbReference>
<dbReference type="PROSITE" id="PS00409">
    <property type="entry name" value="PROKAR_NTER_METHYL"/>
    <property type="match status" value="1"/>
</dbReference>
<keyword evidence="5 8" id="KW-0812">Transmembrane</keyword>
<proteinExistence type="predicted"/>
<keyword evidence="6 8" id="KW-1133">Transmembrane helix</keyword>
<dbReference type="InterPro" id="IPR051621">
    <property type="entry name" value="T2SS_protein_J"/>
</dbReference>
<dbReference type="InterPro" id="IPR012902">
    <property type="entry name" value="N_methyl_site"/>
</dbReference>
<evidence type="ECO:0000256" key="8">
    <source>
        <dbReference type="SAM" id="Phobius"/>
    </source>
</evidence>
<evidence type="ECO:0000256" key="4">
    <source>
        <dbReference type="ARBA" id="ARBA00022519"/>
    </source>
</evidence>
<organism evidence="9 10">
    <name type="scientific">Mesopusillimonas faecipullorum</name>
    <dbReference type="NCBI Taxonomy" id="2755040"/>
    <lineage>
        <taxon>Bacteria</taxon>
        <taxon>Pseudomonadati</taxon>
        <taxon>Pseudomonadota</taxon>
        <taxon>Betaproteobacteria</taxon>
        <taxon>Burkholderiales</taxon>
        <taxon>Alcaligenaceae</taxon>
        <taxon>Mesopusillimonas</taxon>
    </lineage>
</organism>
<evidence type="ECO:0000313" key="10">
    <source>
        <dbReference type="Proteomes" id="UP000776983"/>
    </source>
</evidence>
<feature type="transmembrane region" description="Helical" evidence="8">
    <location>
        <begin position="12"/>
        <end position="33"/>
    </location>
</feature>
<dbReference type="Pfam" id="PF07963">
    <property type="entry name" value="N_methyl"/>
    <property type="match status" value="1"/>
</dbReference>
<dbReference type="EMBL" id="JACDXW010000005">
    <property type="protein sequence ID" value="MCB5364386.1"/>
    <property type="molecule type" value="Genomic_DNA"/>
</dbReference>
<keyword evidence="3" id="KW-0488">Methylation</keyword>
<evidence type="ECO:0000256" key="6">
    <source>
        <dbReference type="ARBA" id="ARBA00022989"/>
    </source>
</evidence>
<reference evidence="9 10" key="1">
    <citation type="submission" date="2020-07" db="EMBL/GenBank/DDBJ databases">
        <title>Pusillimonas sp. nov., isolated from poultry manure in Taiwan.</title>
        <authorList>
            <person name="Lin S.-Y."/>
            <person name="Tang Y.-S."/>
            <person name="Young C.-C."/>
        </authorList>
    </citation>
    <scope>NUCLEOTIDE SEQUENCE [LARGE SCALE GENOMIC DNA]</scope>
    <source>
        <strain evidence="9 10">CC-YST705</strain>
    </source>
</reference>
<evidence type="ECO:0000256" key="2">
    <source>
        <dbReference type="ARBA" id="ARBA00022475"/>
    </source>
</evidence>
<accession>A0ABS8CEB5</accession>
<protein>
    <submittedName>
        <fullName evidence="9">Prepilin-type N-terminal cleavage/methylation domain-containing protein</fullName>
    </submittedName>
</protein>
<gene>
    <name evidence="9" type="ORF">H0484_11565</name>
</gene>
<dbReference type="InterPro" id="IPR045584">
    <property type="entry name" value="Pilin-like"/>
</dbReference>
<evidence type="ECO:0000256" key="3">
    <source>
        <dbReference type="ARBA" id="ARBA00022481"/>
    </source>
</evidence>
<dbReference type="PANTHER" id="PTHR39583:SF2">
    <property type="entry name" value="TYPE II SECRETION SYSTEM PROTEIN J"/>
    <property type="match status" value="1"/>
</dbReference>
<comment type="subcellular location">
    <subcellularLocation>
        <location evidence="1">Cell inner membrane</location>
        <topology evidence="1">Single-pass membrane protein</topology>
    </subcellularLocation>
</comment>
<keyword evidence="2" id="KW-1003">Cell membrane</keyword>
<keyword evidence="10" id="KW-1185">Reference proteome</keyword>
<dbReference type="Proteomes" id="UP000776983">
    <property type="component" value="Unassembled WGS sequence"/>
</dbReference>
<evidence type="ECO:0000313" key="9">
    <source>
        <dbReference type="EMBL" id="MCB5364386.1"/>
    </source>
</evidence>
<dbReference type="PANTHER" id="PTHR39583">
    <property type="entry name" value="TYPE II SECRETION SYSTEM PROTEIN J-RELATED"/>
    <property type="match status" value="1"/>
</dbReference>
<dbReference type="SUPFAM" id="SSF54523">
    <property type="entry name" value="Pili subunits"/>
    <property type="match status" value="1"/>
</dbReference>
<sequence>MSAGQTAKGFTLIETLVALTLMALVSLISWRALDVVQRTQERLDENGQRVMDIVRVLGQIEHDVQHHATEQVLPTAPAVVQEGQAPQAVQKWLPPGIAWSPSDGLMVVRAAGDGRWQRVSWHLEGKNLMRGVGQAADFLPIPDVQAAHEVLSGIGAFAMRVWVPGQGWVPWPEDGQQTGLAARAIEFRLVPEGAPQSQAYRKVVMLP</sequence>
<evidence type="ECO:0000256" key="7">
    <source>
        <dbReference type="ARBA" id="ARBA00023136"/>
    </source>
</evidence>
<name>A0ABS8CEB5_9BURK</name>
<keyword evidence="4" id="KW-0997">Cell inner membrane</keyword>
<comment type="caution">
    <text evidence="9">The sequence shown here is derived from an EMBL/GenBank/DDBJ whole genome shotgun (WGS) entry which is preliminary data.</text>
</comment>